<reference evidence="1 2" key="1">
    <citation type="submission" date="2019-07" db="EMBL/GenBank/DDBJ databases">
        <title>WGS assembly of Gossypium tomentosum.</title>
        <authorList>
            <person name="Chen Z.J."/>
            <person name="Sreedasyam A."/>
            <person name="Ando A."/>
            <person name="Song Q."/>
            <person name="De L."/>
            <person name="Hulse-Kemp A."/>
            <person name="Ding M."/>
            <person name="Ye W."/>
            <person name="Kirkbride R."/>
            <person name="Jenkins J."/>
            <person name="Plott C."/>
            <person name="Lovell J."/>
            <person name="Lin Y.-M."/>
            <person name="Vaughn R."/>
            <person name="Liu B."/>
            <person name="Li W."/>
            <person name="Simpson S."/>
            <person name="Scheffler B."/>
            <person name="Saski C."/>
            <person name="Grover C."/>
            <person name="Hu G."/>
            <person name="Conover J."/>
            <person name="Carlson J."/>
            <person name="Shu S."/>
            <person name="Boston L."/>
            <person name="Williams M."/>
            <person name="Peterson D."/>
            <person name="Mcgee K."/>
            <person name="Jones D."/>
            <person name="Wendel J."/>
            <person name="Stelly D."/>
            <person name="Grimwood J."/>
            <person name="Schmutz J."/>
        </authorList>
    </citation>
    <scope>NUCLEOTIDE SEQUENCE [LARGE SCALE GENOMIC DNA]</scope>
    <source>
        <strain evidence="1">7179.01</strain>
    </source>
</reference>
<keyword evidence="2" id="KW-1185">Reference proteome</keyword>
<sequence>MTTERGRMWSPGTVVRRSVAWRRTCGRLLLRRALGLNATRVCCCVFWCWAIWAELICWA</sequence>
<evidence type="ECO:0000313" key="1">
    <source>
        <dbReference type="EMBL" id="TYH34223.1"/>
    </source>
</evidence>
<organism evidence="1 2">
    <name type="scientific">Gossypium tomentosum</name>
    <name type="common">Hawaiian cotton</name>
    <name type="synonym">Gossypium sandvicense</name>
    <dbReference type="NCBI Taxonomy" id="34277"/>
    <lineage>
        <taxon>Eukaryota</taxon>
        <taxon>Viridiplantae</taxon>
        <taxon>Streptophyta</taxon>
        <taxon>Embryophyta</taxon>
        <taxon>Tracheophyta</taxon>
        <taxon>Spermatophyta</taxon>
        <taxon>Magnoliopsida</taxon>
        <taxon>eudicotyledons</taxon>
        <taxon>Gunneridae</taxon>
        <taxon>Pentapetalae</taxon>
        <taxon>rosids</taxon>
        <taxon>malvids</taxon>
        <taxon>Malvales</taxon>
        <taxon>Malvaceae</taxon>
        <taxon>Malvoideae</taxon>
        <taxon>Gossypium</taxon>
    </lineage>
</organism>
<name>A0A5D2HVS5_GOSTO</name>
<gene>
    <name evidence="1" type="ORF">ES332_D13G113300v1</name>
</gene>
<dbReference type="Proteomes" id="UP000322667">
    <property type="component" value="Chromosome D13"/>
</dbReference>
<evidence type="ECO:0000313" key="2">
    <source>
        <dbReference type="Proteomes" id="UP000322667"/>
    </source>
</evidence>
<dbReference type="AlphaFoldDB" id="A0A5D2HVS5"/>
<protein>
    <submittedName>
        <fullName evidence="1">Uncharacterized protein</fullName>
    </submittedName>
</protein>
<dbReference type="EMBL" id="CM017635">
    <property type="protein sequence ID" value="TYH34223.1"/>
    <property type="molecule type" value="Genomic_DNA"/>
</dbReference>
<proteinExistence type="predicted"/>
<accession>A0A5D2HVS5</accession>